<accession>A0A817BC92</accession>
<sequence>MLEQVSCFNEETKFLSLSREKLKRKKNTKKKTFNCLSHAKLLHKRKMHTSLPACLGPDNVKSNIYACINFFLNELYVY</sequence>
<reference evidence="1" key="1">
    <citation type="submission" date="2021-01" db="EMBL/GenBank/DDBJ databases">
        <authorList>
            <consortium name="Genoscope - CEA"/>
            <person name="William W."/>
        </authorList>
    </citation>
    <scope>NUCLEOTIDE SEQUENCE</scope>
</reference>
<evidence type="ECO:0000313" key="1">
    <source>
        <dbReference type="EMBL" id="CAF2345662.1"/>
    </source>
</evidence>
<dbReference type="Proteomes" id="UP001295469">
    <property type="component" value="Chromosome A10"/>
</dbReference>
<dbReference type="EMBL" id="HG994364">
    <property type="protein sequence ID" value="CAF2345662.1"/>
    <property type="molecule type" value="Genomic_DNA"/>
</dbReference>
<organism evidence="1">
    <name type="scientific">Brassica napus</name>
    <name type="common">Rape</name>
    <dbReference type="NCBI Taxonomy" id="3708"/>
    <lineage>
        <taxon>Eukaryota</taxon>
        <taxon>Viridiplantae</taxon>
        <taxon>Streptophyta</taxon>
        <taxon>Embryophyta</taxon>
        <taxon>Tracheophyta</taxon>
        <taxon>Spermatophyta</taxon>
        <taxon>Magnoliopsida</taxon>
        <taxon>eudicotyledons</taxon>
        <taxon>Gunneridae</taxon>
        <taxon>Pentapetalae</taxon>
        <taxon>rosids</taxon>
        <taxon>malvids</taxon>
        <taxon>Brassicales</taxon>
        <taxon>Brassicaceae</taxon>
        <taxon>Brassiceae</taxon>
        <taxon>Brassica</taxon>
    </lineage>
</organism>
<name>A0A817BC92_BRANA</name>
<dbReference type="AlphaFoldDB" id="A0A817BC92"/>
<gene>
    <name evidence="1" type="ORF">DARMORV10_A10P23080.1</name>
</gene>
<protein>
    <submittedName>
        <fullName evidence="1">(rape) hypothetical protein</fullName>
    </submittedName>
</protein>
<proteinExistence type="predicted"/>